<dbReference type="KEGG" id="ngr:NAEGRDRAFT_61942"/>
<sequence length="473" mass="52846">MEYNYHAATVWSAYESDSSNSTAPLLLVPYDMRMSSMDTSCGNNLENLNEEDGMIGVCTGELSESEEFPFIQLIFRDSVRIERMIIGACSLDVWGNEYLQGCQVQYLTKGNEWQHLAIISLDGDNPDCEIILKSPIETNSIRVKTDSEYIGLGKWKCFGQVVGNVTRGLDIEKFPLDQSGTSFIDMISIPYRVKMSSKFANTENTFASLVDASDLSVGAATNNDINSYIEAVFLTPAQPITHIAINSLTKKDWGVKYSHNLLLEYSDNGVDWKVLQKLTDVHDKSAPISLAQAVVSTHWRVRRVEEGYVALGLFKFYTYHHMYNESVAPSQPTISKPLTYTITMSDADESLTNTYQSLQDPSGKSSGAGTLASNSPFIQISFDRVYKLVSLDIRPIRKPDWGTAYLSPCCIKYSENGTKWFDSVSLSNISQELTTIVLDNISAKHLRIVKEPNEEEEEEESYIGVGSLIVRGF</sequence>
<name>D2UZH8_NAEGR</name>
<dbReference type="InterPro" id="IPR008979">
    <property type="entry name" value="Galactose-bd-like_sf"/>
</dbReference>
<reference evidence="1 2" key="1">
    <citation type="journal article" date="2010" name="Cell">
        <title>The genome of Naegleria gruberi illuminates early eukaryotic versatility.</title>
        <authorList>
            <person name="Fritz-Laylin L.K."/>
            <person name="Prochnik S.E."/>
            <person name="Ginger M.L."/>
            <person name="Dacks J.B."/>
            <person name="Carpenter M.L."/>
            <person name="Field M.C."/>
            <person name="Kuo A."/>
            <person name="Paredez A."/>
            <person name="Chapman J."/>
            <person name="Pham J."/>
            <person name="Shu S."/>
            <person name="Neupane R."/>
            <person name="Cipriano M."/>
            <person name="Mancuso J."/>
            <person name="Tu H."/>
            <person name="Salamov A."/>
            <person name="Lindquist E."/>
            <person name="Shapiro H."/>
            <person name="Lucas S."/>
            <person name="Grigoriev I.V."/>
            <person name="Cande W.Z."/>
            <person name="Fulton C."/>
            <person name="Rokhsar D.S."/>
            <person name="Dawson S.C."/>
        </authorList>
    </citation>
    <scope>NUCLEOTIDE SEQUENCE [LARGE SCALE GENOMIC DNA]</scope>
    <source>
        <strain evidence="1 2">NEG-M</strain>
    </source>
</reference>
<dbReference type="VEuPathDB" id="AmoebaDB:NAEGRDRAFT_61942"/>
<dbReference type="OMA" id="RISMNND"/>
<evidence type="ECO:0000313" key="2">
    <source>
        <dbReference type="Proteomes" id="UP000006671"/>
    </source>
</evidence>
<organism evidence="2">
    <name type="scientific">Naegleria gruberi</name>
    <name type="common">Amoeba</name>
    <dbReference type="NCBI Taxonomy" id="5762"/>
    <lineage>
        <taxon>Eukaryota</taxon>
        <taxon>Discoba</taxon>
        <taxon>Heterolobosea</taxon>
        <taxon>Tetramitia</taxon>
        <taxon>Eutetramitia</taxon>
        <taxon>Vahlkampfiidae</taxon>
        <taxon>Naegleria</taxon>
    </lineage>
</organism>
<evidence type="ECO:0000313" key="1">
    <source>
        <dbReference type="EMBL" id="EFC49948.1"/>
    </source>
</evidence>
<dbReference type="RefSeq" id="XP_002682692.1">
    <property type="nucleotide sequence ID" value="XM_002682646.1"/>
</dbReference>
<dbReference type="EMBL" id="GG738846">
    <property type="protein sequence ID" value="EFC49948.1"/>
    <property type="molecule type" value="Genomic_DNA"/>
</dbReference>
<gene>
    <name evidence="1" type="ORF">NAEGRDRAFT_61942</name>
</gene>
<dbReference type="AlphaFoldDB" id="D2UZH8"/>
<dbReference type="Proteomes" id="UP000006671">
    <property type="component" value="Unassembled WGS sequence"/>
</dbReference>
<dbReference type="OrthoDB" id="10355172at2759"/>
<protein>
    <submittedName>
        <fullName evidence="1">Predicted protein</fullName>
    </submittedName>
</protein>
<dbReference type="GeneID" id="8863435"/>
<keyword evidence="2" id="KW-1185">Reference proteome</keyword>
<dbReference type="SUPFAM" id="SSF49785">
    <property type="entry name" value="Galactose-binding domain-like"/>
    <property type="match status" value="1"/>
</dbReference>
<proteinExistence type="predicted"/>
<accession>D2UZH8</accession>
<dbReference type="InParanoid" id="D2UZH8"/>